<dbReference type="PANTHER" id="PTHR33121:SF70">
    <property type="entry name" value="SIGNALING PROTEIN YKOW"/>
    <property type="match status" value="1"/>
</dbReference>
<evidence type="ECO:0000256" key="1">
    <source>
        <dbReference type="SAM" id="MobiDB-lite"/>
    </source>
</evidence>
<dbReference type="RefSeq" id="WP_188159535.1">
    <property type="nucleotide sequence ID" value="NZ_BMGH01000001.1"/>
</dbReference>
<dbReference type="SMART" id="SM00052">
    <property type="entry name" value="EAL"/>
    <property type="match status" value="1"/>
</dbReference>
<feature type="region of interest" description="Disordered" evidence="1">
    <location>
        <begin position="694"/>
        <end position="714"/>
    </location>
</feature>
<feature type="region of interest" description="Disordered" evidence="1">
    <location>
        <begin position="232"/>
        <end position="292"/>
    </location>
</feature>
<feature type="compositionally biased region" description="Acidic residues" evidence="1">
    <location>
        <begin position="256"/>
        <end position="267"/>
    </location>
</feature>
<dbReference type="EMBL" id="BMGH01000001">
    <property type="protein sequence ID" value="GGC97529.1"/>
    <property type="molecule type" value="Genomic_DNA"/>
</dbReference>
<feature type="transmembrane region" description="Helical" evidence="2">
    <location>
        <begin position="28"/>
        <end position="49"/>
    </location>
</feature>
<feature type="transmembrane region" description="Helical" evidence="2">
    <location>
        <begin position="203"/>
        <end position="222"/>
    </location>
</feature>
<sequence>MDGFLDYFQLDAFFRQSAALKETFPREVMLTEGIILGALGGGFTLFLLITLLRRSAIAAIAASVAGMTFLIEAMAFGRLENVLPDGGGLVLFALLLSSVILFLTATVRAAKENVMVGAVFLLAIVAAIALGVAGYLGLYPADVPLRLAAGGLAIFAVLLTMQQAATGDRRSLHIAPGVLIAACSLIVFFVMGSNGLASWTEMAVPHGMLAGGVLLAGLMALVPARSGAVPEKAVRKSNEKNSALPPVVGAAPVLSMDDDTDEPEPDLPDAITDMAGEDDAIPDEESRPSVVAGQSPISALWGHKSAEPKPAPPAPARNDVSDLRAALAAAGMPLWDWKAPGQINASEETASLLGVTKISALSPENVRGLIDHDSLERYDEEILGGGDPQTGRFDFEVTTREGRRLAIKGERQVDDEGFVDRIIAFVAPVRRAAASPALRAVAGAPGITAPGITGAMIREGLENGEFEAWFQPVVRLNDEDIAGFEALARWRRPGIAAPLLPDQFMDIAIDAGLEMDITAIILAQAAAELAAWVGSSAAQGQFVSFNVSAETLINDRLVKLVRNTIRKYDLPDGALVVELTESHVLHDQHKVLSVAKAMRQAGARIALDDLGAGQSTLGQLSKFRFDIIKTDRALLDAAQRDDHGHTLLAGLVDMAHRMGTQIIAEGAETADAVKMLQAMKCDFAQGYYFGMPEPAGGAEQEDQAPRQPVTADLR</sequence>
<evidence type="ECO:0000313" key="5">
    <source>
        <dbReference type="Proteomes" id="UP000613582"/>
    </source>
</evidence>
<name>A0A8J2Y752_9PROT</name>
<accession>A0A8J2Y752</accession>
<keyword evidence="5" id="KW-1185">Reference proteome</keyword>
<dbReference type="PANTHER" id="PTHR33121">
    <property type="entry name" value="CYCLIC DI-GMP PHOSPHODIESTERASE PDEF"/>
    <property type="match status" value="1"/>
</dbReference>
<evidence type="ECO:0000259" key="3">
    <source>
        <dbReference type="PROSITE" id="PS50883"/>
    </source>
</evidence>
<dbReference type="InterPro" id="IPR050706">
    <property type="entry name" value="Cyclic-di-GMP_PDE-like"/>
</dbReference>
<reference evidence="4" key="1">
    <citation type="journal article" date="2014" name="Int. J. Syst. Evol. Microbiol.">
        <title>Complete genome sequence of Corynebacterium casei LMG S-19264T (=DSM 44701T), isolated from a smear-ripened cheese.</title>
        <authorList>
            <consortium name="US DOE Joint Genome Institute (JGI-PGF)"/>
            <person name="Walter F."/>
            <person name="Albersmeier A."/>
            <person name="Kalinowski J."/>
            <person name="Ruckert C."/>
        </authorList>
    </citation>
    <scope>NUCLEOTIDE SEQUENCE</scope>
    <source>
        <strain evidence="4">CGMCC 1.12921</strain>
    </source>
</reference>
<feature type="transmembrane region" description="Helical" evidence="2">
    <location>
        <begin position="114"/>
        <end position="137"/>
    </location>
</feature>
<dbReference type="GO" id="GO:0071111">
    <property type="term" value="F:cyclic-guanylate-specific phosphodiesterase activity"/>
    <property type="evidence" value="ECO:0007669"/>
    <property type="project" value="InterPro"/>
</dbReference>
<dbReference type="AlphaFoldDB" id="A0A8J2Y752"/>
<evidence type="ECO:0000256" key="2">
    <source>
        <dbReference type="SAM" id="Phobius"/>
    </source>
</evidence>
<dbReference type="InterPro" id="IPR035919">
    <property type="entry name" value="EAL_sf"/>
</dbReference>
<keyword evidence="2" id="KW-0812">Transmembrane</keyword>
<feature type="transmembrane region" description="Helical" evidence="2">
    <location>
        <begin position="56"/>
        <end position="76"/>
    </location>
</feature>
<protein>
    <recommendedName>
        <fullName evidence="3">EAL domain-containing protein</fullName>
    </recommendedName>
</protein>
<reference evidence="4" key="2">
    <citation type="submission" date="2020-09" db="EMBL/GenBank/DDBJ databases">
        <authorList>
            <person name="Sun Q."/>
            <person name="Zhou Y."/>
        </authorList>
    </citation>
    <scope>NUCLEOTIDE SEQUENCE</scope>
    <source>
        <strain evidence="4">CGMCC 1.12921</strain>
    </source>
</reference>
<gene>
    <name evidence="4" type="ORF">GCM10011342_03070</name>
</gene>
<keyword evidence="2" id="KW-1133">Transmembrane helix</keyword>
<feature type="transmembrane region" description="Helical" evidence="2">
    <location>
        <begin position="143"/>
        <end position="160"/>
    </location>
</feature>
<keyword evidence="2" id="KW-0472">Membrane</keyword>
<dbReference type="Gene3D" id="3.20.20.450">
    <property type="entry name" value="EAL domain"/>
    <property type="match status" value="1"/>
</dbReference>
<organism evidence="4 5">
    <name type="scientific">Aquisalinus flavus</name>
    <dbReference type="NCBI Taxonomy" id="1526572"/>
    <lineage>
        <taxon>Bacteria</taxon>
        <taxon>Pseudomonadati</taxon>
        <taxon>Pseudomonadota</taxon>
        <taxon>Alphaproteobacteria</taxon>
        <taxon>Parvularculales</taxon>
        <taxon>Parvularculaceae</taxon>
        <taxon>Aquisalinus</taxon>
    </lineage>
</organism>
<evidence type="ECO:0000313" key="4">
    <source>
        <dbReference type="EMBL" id="GGC97529.1"/>
    </source>
</evidence>
<feature type="transmembrane region" description="Helical" evidence="2">
    <location>
        <begin position="88"/>
        <end position="107"/>
    </location>
</feature>
<dbReference type="SUPFAM" id="SSF141868">
    <property type="entry name" value="EAL domain-like"/>
    <property type="match status" value="1"/>
</dbReference>
<dbReference type="InterPro" id="IPR001633">
    <property type="entry name" value="EAL_dom"/>
</dbReference>
<dbReference type="Proteomes" id="UP000613582">
    <property type="component" value="Unassembled WGS sequence"/>
</dbReference>
<dbReference type="CDD" id="cd01948">
    <property type="entry name" value="EAL"/>
    <property type="match status" value="1"/>
</dbReference>
<dbReference type="PROSITE" id="PS50883">
    <property type="entry name" value="EAL"/>
    <property type="match status" value="1"/>
</dbReference>
<feature type="transmembrane region" description="Helical" evidence="2">
    <location>
        <begin position="172"/>
        <end position="191"/>
    </location>
</feature>
<feature type="domain" description="EAL" evidence="3">
    <location>
        <begin position="450"/>
        <end position="706"/>
    </location>
</feature>
<comment type="caution">
    <text evidence="4">The sequence shown here is derived from an EMBL/GenBank/DDBJ whole genome shotgun (WGS) entry which is preliminary data.</text>
</comment>
<dbReference type="Pfam" id="PF00563">
    <property type="entry name" value="EAL"/>
    <property type="match status" value="1"/>
</dbReference>
<proteinExistence type="predicted"/>